<protein>
    <recommendedName>
        <fullName evidence="3">Probable endolytic peptidoglycan transglycosylase RlpA</fullName>
        <ecNumber evidence="3">4.2.2.-</ecNumber>
    </recommendedName>
</protein>
<gene>
    <name evidence="3" type="primary">rlpA</name>
    <name evidence="6" type="ORF">ASB62_04840</name>
</gene>
<dbReference type="AlphaFoldDB" id="A0A101JNJ5"/>
<keyword evidence="2 3" id="KW-0961">Cell wall biogenesis/degradation</keyword>
<feature type="domain" description="RlpA-like protein double-psi beta-barrel" evidence="5">
    <location>
        <begin position="54"/>
        <end position="143"/>
    </location>
</feature>
<reference evidence="6 7" key="1">
    <citation type="submission" date="2015-10" db="EMBL/GenBank/DDBJ databases">
        <title>Draft Genome Sequence of Chlorobium limicola strain Frasassi Growing under Artificial Lighting in the Frasassi Cave System.</title>
        <authorList>
            <person name="Mansor M."/>
            <person name="Macalady J."/>
        </authorList>
    </citation>
    <scope>NUCLEOTIDE SEQUENCE [LARGE SCALE GENOMIC DNA]</scope>
    <source>
        <strain evidence="6 7">Frasassi</strain>
    </source>
</reference>
<dbReference type="SUPFAM" id="SSF50685">
    <property type="entry name" value="Barwin-like endoglucanases"/>
    <property type="match status" value="1"/>
</dbReference>
<feature type="chain" id="PRO_5009985672" description="Probable endolytic peptidoglycan transglycosylase RlpA" evidence="3">
    <location>
        <begin position="30"/>
        <end position="147"/>
    </location>
</feature>
<evidence type="ECO:0000256" key="1">
    <source>
        <dbReference type="ARBA" id="ARBA00023239"/>
    </source>
</evidence>
<dbReference type="PANTHER" id="PTHR34183">
    <property type="entry name" value="ENDOLYTIC PEPTIDOGLYCAN TRANSGLYCOSYLASE RLPA"/>
    <property type="match status" value="1"/>
</dbReference>
<name>A0A101JNJ5_CHLLI</name>
<evidence type="ECO:0000256" key="4">
    <source>
        <dbReference type="RuleBase" id="RU003495"/>
    </source>
</evidence>
<dbReference type="Pfam" id="PF03330">
    <property type="entry name" value="DPBB_1"/>
    <property type="match status" value="1"/>
</dbReference>
<dbReference type="Proteomes" id="UP000053937">
    <property type="component" value="Unassembled WGS sequence"/>
</dbReference>
<evidence type="ECO:0000256" key="3">
    <source>
        <dbReference type="HAMAP-Rule" id="MF_02071"/>
    </source>
</evidence>
<evidence type="ECO:0000259" key="5">
    <source>
        <dbReference type="Pfam" id="PF03330"/>
    </source>
</evidence>
<dbReference type="NCBIfam" id="TIGR00413">
    <property type="entry name" value="rlpA"/>
    <property type="match status" value="1"/>
</dbReference>
<evidence type="ECO:0000256" key="2">
    <source>
        <dbReference type="ARBA" id="ARBA00023316"/>
    </source>
</evidence>
<keyword evidence="1 3" id="KW-0456">Lyase</keyword>
<dbReference type="EC" id="4.2.2.-" evidence="3"/>
<dbReference type="EMBL" id="LMBR01000109">
    <property type="protein sequence ID" value="KUL30064.1"/>
    <property type="molecule type" value="Genomic_DNA"/>
</dbReference>
<evidence type="ECO:0000313" key="7">
    <source>
        <dbReference type="Proteomes" id="UP000053937"/>
    </source>
</evidence>
<dbReference type="InterPro" id="IPR034718">
    <property type="entry name" value="RlpA"/>
</dbReference>
<dbReference type="GO" id="GO:0008932">
    <property type="term" value="F:lytic endotransglycosylase activity"/>
    <property type="evidence" value="ECO:0007669"/>
    <property type="project" value="UniProtKB-UniRule"/>
</dbReference>
<dbReference type="PANTHER" id="PTHR34183:SF1">
    <property type="entry name" value="ENDOLYTIC PEPTIDOGLYCAN TRANSGLYCOSYLASE RLPA"/>
    <property type="match status" value="1"/>
</dbReference>
<keyword evidence="7" id="KW-1185">Reference proteome</keyword>
<comment type="caution">
    <text evidence="6">The sequence shown here is derived from an EMBL/GenBank/DDBJ whole genome shotgun (WGS) entry which is preliminary data.</text>
</comment>
<dbReference type="InterPro" id="IPR012997">
    <property type="entry name" value="RplA"/>
</dbReference>
<dbReference type="RefSeq" id="WP_059138861.1">
    <property type="nucleotide sequence ID" value="NZ_LMBR01000109.1"/>
</dbReference>
<organism evidence="6 7">
    <name type="scientific">Chlorobium limicola</name>
    <dbReference type="NCBI Taxonomy" id="1092"/>
    <lineage>
        <taxon>Bacteria</taxon>
        <taxon>Pseudomonadati</taxon>
        <taxon>Chlorobiota</taxon>
        <taxon>Chlorobiia</taxon>
        <taxon>Chlorobiales</taxon>
        <taxon>Chlorobiaceae</taxon>
        <taxon>Chlorobium/Pelodictyon group</taxon>
        <taxon>Chlorobium</taxon>
    </lineage>
</organism>
<evidence type="ECO:0000313" key="6">
    <source>
        <dbReference type="EMBL" id="KUL30064.1"/>
    </source>
</evidence>
<comment type="similarity">
    <text evidence="3 4">Belongs to the RlpA family.</text>
</comment>
<dbReference type="InterPro" id="IPR036908">
    <property type="entry name" value="RlpA-like_sf"/>
</dbReference>
<feature type="signal peptide" evidence="3">
    <location>
        <begin position="1"/>
        <end position="29"/>
    </location>
</feature>
<dbReference type="GO" id="GO:0071555">
    <property type="term" value="P:cell wall organization"/>
    <property type="evidence" value="ECO:0007669"/>
    <property type="project" value="UniProtKB-KW"/>
</dbReference>
<dbReference type="Gene3D" id="2.40.40.10">
    <property type="entry name" value="RlpA-like domain"/>
    <property type="match status" value="1"/>
</dbReference>
<comment type="function">
    <text evidence="3">Lytic transglycosylase with a strong preference for naked glycan strands that lack stem peptides.</text>
</comment>
<dbReference type="GO" id="GO:0000270">
    <property type="term" value="P:peptidoglycan metabolic process"/>
    <property type="evidence" value="ECO:0007669"/>
    <property type="project" value="UniProtKB-UniRule"/>
</dbReference>
<dbReference type="InterPro" id="IPR009009">
    <property type="entry name" value="RlpA-like_DPBB"/>
</dbReference>
<accession>A0A101JNJ5</accession>
<sequence length="147" mass="15928" precursor="true">MLQKNNICSAAIATFLIFFSRACSPSVSAAAETFLKTEHLPVMGFSGKTAGVVTEGKASYYADRFHGRRTASGETFRIHDFTAAHRTLPFGTSVKVTNLDNGKEVVVRINDRGPHLKGRVIDVSPAAAHILGLIEKGTVNVRIEAWN</sequence>
<dbReference type="CDD" id="cd22268">
    <property type="entry name" value="DPBB_RlpA-like"/>
    <property type="match status" value="1"/>
</dbReference>
<proteinExistence type="inferred from homology"/>
<dbReference type="OrthoDB" id="9779128at2"/>
<dbReference type="HAMAP" id="MF_02071">
    <property type="entry name" value="RlpA"/>
    <property type="match status" value="1"/>
</dbReference>
<keyword evidence="3" id="KW-0732">Signal</keyword>